<dbReference type="Pfam" id="PF25954">
    <property type="entry name" value="Beta-barrel_RND_2"/>
    <property type="match status" value="1"/>
</dbReference>
<dbReference type="InterPro" id="IPR006143">
    <property type="entry name" value="RND_pump_MFP"/>
</dbReference>
<feature type="domain" description="Multidrug resistance protein MdtA-like barrel-sandwich hybrid" evidence="5">
    <location>
        <begin position="65"/>
        <end position="181"/>
    </location>
</feature>
<evidence type="ECO:0000259" key="7">
    <source>
        <dbReference type="Pfam" id="PF25967"/>
    </source>
</evidence>
<name>A0A1G6BD60_9GAMM</name>
<dbReference type="Gene3D" id="2.40.50.100">
    <property type="match status" value="1"/>
</dbReference>
<proteinExistence type="inferred from homology"/>
<feature type="domain" description="Multidrug resistance protein MdtA-like alpha-helical hairpin" evidence="4">
    <location>
        <begin position="104"/>
        <end position="159"/>
    </location>
</feature>
<keyword evidence="3" id="KW-0813">Transport</keyword>
<dbReference type="Gene3D" id="1.10.287.470">
    <property type="entry name" value="Helix hairpin bin"/>
    <property type="match status" value="1"/>
</dbReference>
<dbReference type="GO" id="GO:1990281">
    <property type="term" value="C:efflux pump complex"/>
    <property type="evidence" value="ECO:0007669"/>
    <property type="project" value="TreeGrafter"/>
</dbReference>
<dbReference type="GO" id="GO:0015562">
    <property type="term" value="F:efflux transmembrane transporter activity"/>
    <property type="evidence" value="ECO:0007669"/>
    <property type="project" value="TreeGrafter"/>
</dbReference>
<dbReference type="Pfam" id="PF25876">
    <property type="entry name" value="HH_MFP_RND"/>
    <property type="match status" value="1"/>
</dbReference>
<feature type="domain" description="Multidrug resistance protein MdtA-like C-terminal permuted SH3" evidence="7">
    <location>
        <begin position="298"/>
        <end position="347"/>
    </location>
</feature>
<feature type="domain" description="CusB-like beta-barrel" evidence="6">
    <location>
        <begin position="197"/>
        <end position="273"/>
    </location>
</feature>
<evidence type="ECO:0000256" key="3">
    <source>
        <dbReference type="ARBA" id="ARBA00022448"/>
    </source>
</evidence>
<dbReference type="NCBIfam" id="TIGR01730">
    <property type="entry name" value="RND_mfp"/>
    <property type="match status" value="1"/>
</dbReference>
<organism evidence="8 9">
    <name type="scientific">Pseudidiomarina indica</name>
    <dbReference type="NCBI Taxonomy" id="1159017"/>
    <lineage>
        <taxon>Bacteria</taxon>
        <taxon>Pseudomonadati</taxon>
        <taxon>Pseudomonadota</taxon>
        <taxon>Gammaproteobacteria</taxon>
        <taxon>Alteromonadales</taxon>
        <taxon>Idiomarinaceae</taxon>
        <taxon>Pseudidiomarina</taxon>
    </lineage>
</organism>
<evidence type="ECO:0000259" key="5">
    <source>
        <dbReference type="Pfam" id="PF25917"/>
    </source>
</evidence>
<dbReference type="InterPro" id="IPR058624">
    <property type="entry name" value="MdtA-like_HH"/>
</dbReference>
<sequence>MHLRRYILIGTATLTLSLAISGCGERSELAPHEPLVQPVKLYTVGAADEPLVRQFPAVVEAAKVAQLAFRVGGEIIAFPAKPGVQVEPGELIAQLDPTDYQLVVDQATARFNLAEAQYQRTYNLVTEGVISPQQFDEVKSNLEIARANLETARANLRYTELRAPFAGTIANVLVEQFETVQPQRPIATLQLDDAIDVSIRVPETLFARVQRQVDYQPEVIFPALPERSFTARLKEWDSTADPATNTYRVVFTLPTPSDVNILPGMSATVMIGANLAASASQLTQLVPASALFSPTHQAPSESYSVWVYNPSNQRVSLRAVTVHAITNKGAEISAGLQAGEQIVVAGVHALTDQQQVRPWLKERGL</sequence>
<dbReference type="OrthoDB" id="1185083at2"/>
<dbReference type="Proteomes" id="UP000199626">
    <property type="component" value="Unassembled WGS sequence"/>
</dbReference>
<evidence type="ECO:0000256" key="2">
    <source>
        <dbReference type="ARBA" id="ARBA00009477"/>
    </source>
</evidence>
<dbReference type="EMBL" id="FMXN01000003">
    <property type="protein sequence ID" value="SDB18526.1"/>
    <property type="molecule type" value="Genomic_DNA"/>
</dbReference>
<dbReference type="AlphaFoldDB" id="A0A1G6BD60"/>
<evidence type="ECO:0000313" key="9">
    <source>
        <dbReference type="Proteomes" id="UP000199626"/>
    </source>
</evidence>
<keyword evidence="9" id="KW-1185">Reference proteome</keyword>
<dbReference type="PANTHER" id="PTHR30469">
    <property type="entry name" value="MULTIDRUG RESISTANCE PROTEIN MDTA"/>
    <property type="match status" value="1"/>
</dbReference>
<evidence type="ECO:0000259" key="4">
    <source>
        <dbReference type="Pfam" id="PF25876"/>
    </source>
</evidence>
<comment type="subcellular location">
    <subcellularLocation>
        <location evidence="1">Cell envelope</location>
    </subcellularLocation>
</comment>
<dbReference type="Gene3D" id="2.40.30.170">
    <property type="match status" value="1"/>
</dbReference>
<dbReference type="PANTHER" id="PTHR30469:SF20">
    <property type="entry name" value="EFFLUX RND TRANSPORTER PERIPLASMIC ADAPTOR SUBUNIT"/>
    <property type="match status" value="1"/>
</dbReference>
<dbReference type="InterPro" id="IPR058627">
    <property type="entry name" value="MdtA-like_C"/>
</dbReference>
<comment type="similarity">
    <text evidence="2">Belongs to the membrane fusion protein (MFP) (TC 8.A.1) family.</text>
</comment>
<dbReference type="InterPro" id="IPR058792">
    <property type="entry name" value="Beta-barrel_RND_2"/>
</dbReference>
<evidence type="ECO:0000259" key="6">
    <source>
        <dbReference type="Pfam" id="PF25954"/>
    </source>
</evidence>
<dbReference type="InterPro" id="IPR058625">
    <property type="entry name" value="MdtA-like_BSH"/>
</dbReference>
<dbReference type="STRING" id="1159017.SAMN02927930_00710"/>
<reference evidence="9" key="1">
    <citation type="submission" date="2016-10" db="EMBL/GenBank/DDBJ databases">
        <authorList>
            <person name="Varghese N."/>
            <person name="Submissions S."/>
        </authorList>
    </citation>
    <scope>NUCLEOTIDE SEQUENCE [LARGE SCALE GENOMIC DNA]</scope>
    <source>
        <strain evidence="9">CGMCC 1.10824</strain>
    </source>
</reference>
<accession>A0A1G6BD60</accession>
<dbReference type="Pfam" id="PF25967">
    <property type="entry name" value="RND-MFP_C"/>
    <property type="match status" value="1"/>
</dbReference>
<dbReference type="PROSITE" id="PS51257">
    <property type="entry name" value="PROKAR_LIPOPROTEIN"/>
    <property type="match status" value="1"/>
</dbReference>
<dbReference type="RefSeq" id="WP_092591824.1">
    <property type="nucleotide sequence ID" value="NZ_FMXN01000003.1"/>
</dbReference>
<dbReference type="SUPFAM" id="SSF111369">
    <property type="entry name" value="HlyD-like secretion proteins"/>
    <property type="match status" value="1"/>
</dbReference>
<gene>
    <name evidence="8" type="ORF">SAMN02927930_00710</name>
</gene>
<dbReference type="Pfam" id="PF25917">
    <property type="entry name" value="BSH_RND"/>
    <property type="match status" value="1"/>
</dbReference>
<evidence type="ECO:0000256" key="1">
    <source>
        <dbReference type="ARBA" id="ARBA00004196"/>
    </source>
</evidence>
<protein>
    <submittedName>
        <fullName evidence="8">RND family efflux transporter, MFP subunit</fullName>
    </submittedName>
</protein>
<evidence type="ECO:0000313" key="8">
    <source>
        <dbReference type="EMBL" id="SDB18526.1"/>
    </source>
</evidence>
<dbReference type="Gene3D" id="2.40.420.20">
    <property type="match status" value="1"/>
</dbReference>